<comment type="caution">
    <text evidence="1">The sequence shown here is derived from an EMBL/GenBank/DDBJ whole genome shotgun (WGS) entry which is preliminary data.</text>
</comment>
<protein>
    <submittedName>
        <fullName evidence="1">Uncharacterized protein</fullName>
    </submittedName>
</protein>
<dbReference type="InterPro" id="IPR046670">
    <property type="entry name" value="DUF6540"/>
</dbReference>
<evidence type="ECO:0000313" key="2">
    <source>
        <dbReference type="Proteomes" id="UP001610334"/>
    </source>
</evidence>
<dbReference type="Pfam" id="PF20174">
    <property type="entry name" value="DUF6540"/>
    <property type="match status" value="1"/>
</dbReference>
<dbReference type="Proteomes" id="UP001610334">
    <property type="component" value="Unassembled WGS sequence"/>
</dbReference>
<keyword evidence="2" id="KW-1185">Reference proteome</keyword>
<gene>
    <name evidence="1" type="ORF">BJX63DRAFT_399185</name>
</gene>
<organism evidence="1 2">
    <name type="scientific">Aspergillus granulosus</name>
    <dbReference type="NCBI Taxonomy" id="176169"/>
    <lineage>
        <taxon>Eukaryota</taxon>
        <taxon>Fungi</taxon>
        <taxon>Dikarya</taxon>
        <taxon>Ascomycota</taxon>
        <taxon>Pezizomycotina</taxon>
        <taxon>Eurotiomycetes</taxon>
        <taxon>Eurotiomycetidae</taxon>
        <taxon>Eurotiales</taxon>
        <taxon>Aspergillaceae</taxon>
        <taxon>Aspergillus</taxon>
        <taxon>Aspergillus subgen. Nidulantes</taxon>
    </lineage>
</organism>
<accession>A0ABR4H9E1</accession>
<evidence type="ECO:0000313" key="1">
    <source>
        <dbReference type="EMBL" id="KAL2811393.1"/>
    </source>
</evidence>
<sequence>MTEFYEVFLARYTLVFQDPDTPETRYHTGIFVMTSKDGSGILHQVTGDVTSPGGMAYTPTAEPAPQEMESFHSVKRLGVTSADRYPSEWEEVLQGIPPPPQQKAFNAKTMRTEPFKTKEPLVFYKPGERRTPLVKCTEWTLERALPGLRERGLIVDKQG</sequence>
<dbReference type="EMBL" id="JBFXLT010000058">
    <property type="protein sequence ID" value="KAL2811393.1"/>
    <property type="molecule type" value="Genomic_DNA"/>
</dbReference>
<proteinExistence type="predicted"/>
<name>A0ABR4H9E1_9EURO</name>
<reference evidence="1 2" key="1">
    <citation type="submission" date="2024-07" db="EMBL/GenBank/DDBJ databases">
        <title>Section-level genome sequencing and comparative genomics of Aspergillus sections Usti and Cavernicolus.</title>
        <authorList>
            <consortium name="Lawrence Berkeley National Laboratory"/>
            <person name="Nybo J.L."/>
            <person name="Vesth T.C."/>
            <person name="Theobald S."/>
            <person name="Frisvad J.C."/>
            <person name="Larsen T.O."/>
            <person name="Kjaerboelling I."/>
            <person name="Rothschild-Mancinelli K."/>
            <person name="Lyhne E.K."/>
            <person name="Kogle M.E."/>
            <person name="Barry K."/>
            <person name="Clum A."/>
            <person name="Na H."/>
            <person name="Ledsgaard L."/>
            <person name="Lin J."/>
            <person name="Lipzen A."/>
            <person name="Kuo A."/>
            <person name="Riley R."/>
            <person name="Mondo S."/>
            <person name="Labutti K."/>
            <person name="Haridas S."/>
            <person name="Pangalinan J."/>
            <person name="Salamov A.A."/>
            <person name="Simmons B.A."/>
            <person name="Magnuson J.K."/>
            <person name="Chen J."/>
            <person name="Drula E."/>
            <person name="Henrissat B."/>
            <person name="Wiebenga A."/>
            <person name="Lubbers R.J."/>
            <person name="Gomes A.C."/>
            <person name="Makela M.R."/>
            <person name="Stajich J."/>
            <person name="Grigoriev I.V."/>
            <person name="Mortensen U.H."/>
            <person name="De Vries R.P."/>
            <person name="Baker S.E."/>
            <person name="Andersen M.R."/>
        </authorList>
    </citation>
    <scope>NUCLEOTIDE SEQUENCE [LARGE SCALE GENOMIC DNA]</scope>
    <source>
        <strain evidence="1 2">CBS 588.65</strain>
    </source>
</reference>